<sequence>MLRLRKRQRLPNDVVVDILERHVRTVGWKGNMELLLMNREVTQRLYPAFYHTVKIWKKKQVKRLCATLLFHPRRVRFIHALFVCLDHRHPCSPVFLTPDYPEAFKPGSWHGDWISEKMFGAINHLLEITSPFLQRLTIVSKTDHPEITDAMQKLVLPNLTDLEISSTAMLDLQPGRLKSLTSLRLAIDLSVEGCTQVLENGSLEGYMDLSRLYLSYDNGHILDMEDKAFKLQTPQMIRLLAIEFDSGLHLPMECSVLWRYEVHPKVVFMVDEEWEHCATYGLDATGDNRWRKAHVEDLMLVGVAGRSDVWKQVELKVQKRWIGFEEEFAGLEEERDEILNSATHFVLV</sequence>
<accession>A0AAW0B2K2</accession>
<name>A0AAW0B2K2_9AGAR</name>
<evidence type="ECO:0000313" key="2">
    <source>
        <dbReference type="Proteomes" id="UP001383192"/>
    </source>
</evidence>
<keyword evidence="2" id="KW-1185">Reference proteome</keyword>
<protein>
    <submittedName>
        <fullName evidence="1">Uncharacterized protein</fullName>
    </submittedName>
</protein>
<dbReference type="Proteomes" id="UP001383192">
    <property type="component" value="Unassembled WGS sequence"/>
</dbReference>
<gene>
    <name evidence="1" type="ORF">VNI00_017744</name>
</gene>
<reference evidence="1 2" key="1">
    <citation type="submission" date="2024-01" db="EMBL/GenBank/DDBJ databases">
        <title>A draft genome for a cacao thread blight-causing isolate of Paramarasmius palmivorus.</title>
        <authorList>
            <person name="Baruah I.K."/>
            <person name="Bukari Y."/>
            <person name="Amoako-Attah I."/>
            <person name="Meinhardt L.W."/>
            <person name="Bailey B.A."/>
            <person name="Cohen S.P."/>
        </authorList>
    </citation>
    <scope>NUCLEOTIDE SEQUENCE [LARGE SCALE GENOMIC DNA]</scope>
    <source>
        <strain evidence="1 2">GH-12</strain>
    </source>
</reference>
<comment type="caution">
    <text evidence="1">The sequence shown here is derived from an EMBL/GenBank/DDBJ whole genome shotgun (WGS) entry which is preliminary data.</text>
</comment>
<dbReference type="EMBL" id="JAYKXP010000187">
    <property type="protein sequence ID" value="KAK7020292.1"/>
    <property type="molecule type" value="Genomic_DNA"/>
</dbReference>
<evidence type="ECO:0000313" key="1">
    <source>
        <dbReference type="EMBL" id="KAK7020292.1"/>
    </source>
</evidence>
<dbReference type="AlphaFoldDB" id="A0AAW0B2K2"/>
<organism evidence="1 2">
    <name type="scientific">Paramarasmius palmivorus</name>
    <dbReference type="NCBI Taxonomy" id="297713"/>
    <lineage>
        <taxon>Eukaryota</taxon>
        <taxon>Fungi</taxon>
        <taxon>Dikarya</taxon>
        <taxon>Basidiomycota</taxon>
        <taxon>Agaricomycotina</taxon>
        <taxon>Agaricomycetes</taxon>
        <taxon>Agaricomycetidae</taxon>
        <taxon>Agaricales</taxon>
        <taxon>Marasmiineae</taxon>
        <taxon>Marasmiaceae</taxon>
        <taxon>Paramarasmius</taxon>
    </lineage>
</organism>
<proteinExistence type="predicted"/>